<dbReference type="Pfam" id="PF25583">
    <property type="entry name" value="WCX"/>
    <property type="match status" value="1"/>
</dbReference>
<dbReference type="InterPro" id="IPR051534">
    <property type="entry name" value="CBASS_pafABC_assoc_protein"/>
</dbReference>
<proteinExistence type="predicted"/>
<gene>
    <name evidence="2" type="ORF">DOK76_04405</name>
</gene>
<dbReference type="EMBL" id="JAFLVX010000014">
    <property type="protein sequence ID" value="MBO0476300.1"/>
    <property type="molecule type" value="Genomic_DNA"/>
</dbReference>
<dbReference type="Proteomes" id="UP000664857">
    <property type="component" value="Unassembled WGS sequence"/>
</dbReference>
<accession>A0ABS3HSJ5</accession>
<sequence>MRQDYRLFRISRMRQVVLLTNTFDPNTHQQMTKTTLDSFYSGLEIKVEMTEVSLEFDKKARVKVYDTFQVKDIIELDDVLLVNKKCPKDSWLVEMLLSFGGSVRVMSPEWLKIDIMNEAKQILAKYDIM</sequence>
<reference evidence="2 3" key="1">
    <citation type="submission" date="2021-03" db="EMBL/GenBank/DDBJ databases">
        <title>Enterococcal diversity collection.</title>
        <authorList>
            <person name="Gilmore M.S."/>
            <person name="Schwartzman J."/>
            <person name="Van Tyne D."/>
            <person name="Martin M."/>
            <person name="Earl A.M."/>
            <person name="Manson A.L."/>
            <person name="Straub T."/>
            <person name="Salamzade R."/>
            <person name="Saavedra J."/>
            <person name="Lebreton F."/>
            <person name="Prichula J."/>
            <person name="Schaufler K."/>
            <person name="Gaca A."/>
            <person name="Sgardioli B."/>
            <person name="Wagenaar J."/>
            <person name="Strong T."/>
        </authorList>
    </citation>
    <scope>NUCLEOTIDE SEQUENCE [LARGE SCALE GENOMIC DNA]</scope>
    <source>
        <strain evidence="2 3">DIV0080</strain>
    </source>
</reference>
<protein>
    <submittedName>
        <fullName evidence="2">WYL domain-containing protein</fullName>
    </submittedName>
</protein>
<evidence type="ECO:0000259" key="1">
    <source>
        <dbReference type="Pfam" id="PF25583"/>
    </source>
</evidence>
<dbReference type="PANTHER" id="PTHR34580:SF3">
    <property type="entry name" value="PROTEIN PAFB"/>
    <property type="match status" value="1"/>
</dbReference>
<organism evidence="2 3">
    <name type="scientific">Candidatus Vagococcus giribetii</name>
    <dbReference type="NCBI Taxonomy" id="2230876"/>
    <lineage>
        <taxon>Bacteria</taxon>
        <taxon>Bacillati</taxon>
        <taxon>Bacillota</taxon>
        <taxon>Bacilli</taxon>
        <taxon>Lactobacillales</taxon>
        <taxon>Enterococcaceae</taxon>
        <taxon>Vagococcus</taxon>
    </lineage>
</organism>
<feature type="domain" description="WCX" evidence="1">
    <location>
        <begin position="50"/>
        <end position="123"/>
    </location>
</feature>
<evidence type="ECO:0000313" key="2">
    <source>
        <dbReference type="EMBL" id="MBO0476300.1"/>
    </source>
</evidence>
<evidence type="ECO:0000313" key="3">
    <source>
        <dbReference type="Proteomes" id="UP000664857"/>
    </source>
</evidence>
<dbReference type="InterPro" id="IPR057727">
    <property type="entry name" value="WCX_dom"/>
</dbReference>
<keyword evidence="3" id="KW-1185">Reference proteome</keyword>
<dbReference type="PANTHER" id="PTHR34580">
    <property type="match status" value="1"/>
</dbReference>
<name>A0ABS3HSJ5_9ENTE</name>
<comment type="caution">
    <text evidence="2">The sequence shown here is derived from an EMBL/GenBank/DDBJ whole genome shotgun (WGS) entry which is preliminary data.</text>
</comment>